<reference evidence="7" key="1">
    <citation type="submission" date="2017-08" db="EMBL/GenBank/DDBJ databases">
        <authorList>
            <person name="Imhoff J.F."/>
            <person name="Rahn T."/>
            <person name="Kuenzel S."/>
            <person name="Neulinger S.C."/>
        </authorList>
    </citation>
    <scope>NUCLEOTIDE SEQUENCE</scope>
    <source>
        <strain evidence="7">DSM 11080</strain>
    </source>
</reference>
<dbReference type="GO" id="GO:0008610">
    <property type="term" value="P:lipid biosynthetic process"/>
    <property type="evidence" value="ECO:0007669"/>
    <property type="project" value="InterPro"/>
</dbReference>
<comment type="similarity">
    <text evidence="1">Belongs to the CFA/CMAS family.</text>
</comment>
<dbReference type="InterPro" id="IPR050723">
    <property type="entry name" value="CFA/CMAS"/>
</dbReference>
<dbReference type="InterPro" id="IPR029063">
    <property type="entry name" value="SAM-dependent_MTases_sf"/>
</dbReference>
<dbReference type="Pfam" id="PF02353">
    <property type="entry name" value="CMAS"/>
    <property type="match status" value="1"/>
</dbReference>
<accession>A0AAJ0X9E8</accession>
<keyword evidence="3" id="KW-0808">Transferase</keyword>
<evidence type="ECO:0000313" key="7">
    <source>
        <dbReference type="EMBL" id="MBK1704736.1"/>
    </source>
</evidence>
<reference evidence="7" key="2">
    <citation type="journal article" date="2020" name="Microorganisms">
        <title>Osmotic Adaptation and Compatible Solute Biosynthesis of Phototrophic Bacteria as Revealed from Genome Analyses.</title>
        <authorList>
            <person name="Imhoff J.F."/>
            <person name="Rahn T."/>
            <person name="Kunzel S."/>
            <person name="Keller A."/>
            <person name="Neulinger S.C."/>
        </authorList>
    </citation>
    <scope>NUCLEOTIDE SEQUENCE</scope>
    <source>
        <strain evidence="7">DSM 11080</strain>
    </source>
</reference>
<dbReference type="InterPro" id="IPR003333">
    <property type="entry name" value="CMAS"/>
</dbReference>
<keyword evidence="8" id="KW-1185">Reference proteome</keyword>
<dbReference type="RefSeq" id="WP_200345945.1">
    <property type="nucleotide sequence ID" value="NZ_NRSJ01000013.1"/>
</dbReference>
<evidence type="ECO:0000256" key="5">
    <source>
        <dbReference type="ARBA" id="ARBA00023098"/>
    </source>
</evidence>
<keyword evidence="2" id="KW-0489">Methyltransferase</keyword>
<dbReference type="AlphaFoldDB" id="A0AAJ0X9E8"/>
<dbReference type="Gene3D" id="3.40.50.150">
    <property type="entry name" value="Vaccinia Virus protein VP39"/>
    <property type="match status" value="1"/>
</dbReference>
<evidence type="ECO:0000256" key="3">
    <source>
        <dbReference type="ARBA" id="ARBA00022679"/>
    </source>
</evidence>
<evidence type="ECO:0000313" key="8">
    <source>
        <dbReference type="Proteomes" id="UP001296776"/>
    </source>
</evidence>
<evidence type="ECO:0000256" key="1">
    <source>
        <dbReference type="ARBA" id="ARBA00010815"/>
    </source>
</evidence>
<evidence type="ECO:0000256" key="4">
    <source>
        <dbReference type="ARBA" id="ARBA00022691"/>
    </source>
</evidence>
<feature type="active site" evidence="6">
    <location>
        <position position="423"/>
    </location>
</feature>
<proteinExistence type="inferred from homology"/>
<organism evidence="7 8">
    <name type="scientific">Halochromatium glycolicum</name>
    <dbReference type="NCBI Taxonomy" id="85075"/>
    <lineage>
        <taxon>Bacteria</taxon>
        <taxon>Pseudomonadati</taxon>
        <taxon>Pseudomonadota</taxon>
        <taxon>Gammaproteobacteria</taxon>
        <taxon>Chromatiales</taxon>
        <taxon>Chromatiaceae</taxon>
        <taxon>Halochromatium</taxon>
    </lineage>
</organism>
<sequence length="444" mass="50482">MASDKTAEAALPRLQQPLFGPVVKTLLRPLMWPITRLFDQIAAGQLRLTLGKRSYLLESEHEGPSAEIRILRPVRMARRLATKGHLGLGESWMAGDWDSPDPTAALHLLAVNEHRWRERQRGGPLHRLLSPLRHQRRSNTRTGSRRNIAYHYDLGNDFYQLWLDPSMTYSSAVFDADALGNDAQPDETAGDDEQGLNPALSPVLSPALNRAQQRKYQHLLGMLNAEAGQRLLEIGCGWGAMAEVAVAEGLRLTGITLSEEQLAWAKARFEGSPRADQVELRLQDYRDVTETFDHIVSIEMFEAVGEDYWPIYMQTLHDRLKPGGTAALQVITIADAIFEDYKASPDFIQHYIFPGGMLPTVDRFDAAAHDAGLEVVERRFYGKDYARTLSAWHRRFLAHEEAVRALGYDERFIRMWRYYLSYCEAGFLDDRIDVMQVALRHRRG</sequence>
<dbReference type="PANTHER" id="PTHR43667:SF2">
    <property type="entry name" value="FATTY ACID C-METHYL TRANSFERASE"/>
    <property type="match status" value="1"/>
</dbReference>
<keyword evidence="5" id="KW-0443">Lipid metabolism</keyword>
<evidence type="ECO:0000256" key="2">
    <source>
        <dbReference type="ARBA" id="ARBA00022603"/>
    </source>
</evidence>
<keyword evidence="4" id="KW-0949">S-adenosyl-L-methionine</keyword>
<dbReference type="CDD" id="cd02440">
    <property type="entry name" value="AdoMet_MTases"/>
    <property type="match status" value="1"/>
</dbReference>
<dbReference type="GO" id="GO:0008168">
    <property type="term" value="F:methyltransferase activity"/>
    <property type="evidence" value="ECO:0007669"/>
    <property type="project" value="UniProtKB-KW"/>
</dbReference>
<dbReference type="EMBL" id="NRSJ01000013">
    <property type="protein sequence ID" value="MBK1704736.1"/>
    <property type="molecule type" value="Genomic_DNA"/>
</dbReference>
<dbReference type="PANTHER" id="PTHR43667">
    <property type="entry name" value="CYCLOPROPANE-FATTY-ACYL-PHOSPHOLIPID SYNTHASE"/>
    <property type="match status" value="1"/>
</dbReference>
<dbReference type="PIRSF" id="PIRSF003085">
    <property type="entry name" value="CMAS"/>
    <property type="match status" value="1"/>
</dbReference>
<evidence type="ECO:0000256" key="6">
    <source>
        <dbReference type="PIRSR" id="PIRSR003085-1"/>
    </source>
</evidence>
<dbReference type="SUPFAM" id="SSF53335">
    <property type="entry name" value="S-adenosyl-L-methionine-dependent methyltransferases"/>
    <property type="match status" value="1"/>
</dbReference>
<protein>
    <recommendedName>
        <fullName evidence="9">Cyclopropane-fatty-acyl-phospholipid synthase</fullName>
    </recommendedName>
</protein>
<comment type="caution">
    <text evidence="7">The sequence shown here is derived from an EMBL/GenBank/DDBJ whole genome shotgun (WGS) entry which is preliminary data.</text>
</comment>
<dbReference type="Proteomes" id="UP001296776">
    <property type="component" value="Unassembled WGS sequence"/>
</dbReference>
<name>A0AAJ0X9E8_9GAMM</name>
<dbReference type="GO" id="GO:0032259">
    <property type="term" value="P:methylation"/>
    <property type="evidence" value="ECO:0007669"/>
    <property type="project" value="UniProtKB-KW"/>
</dbReference>
<evidence type="ECO:0008006" key="9">
    <source>
        <dbReference type="Google" id="ProtNLM"/>
    </source>
</evidence>
<gene>
    <name evidence="7" type="ORF">CKO40_09345</name>
</gene>